<evidence type="ECO:0008006" key="4">
    <source>
        <dbReference type="Google" id="ProtNLM"/>
    </source>
</evidence>
<feature type="transmembrane region" description="Helical" evidence="1">
    <location>
        <begin position="123"/>
        <end position="142"/>
    </location>
</feature>
<protein>
    <recommendedName>
        <fullName evidence="4">G protein-coupled receptor</fullName>
    </recommendedName>
</protein>
<keyword evidence="3" id="KW-1185">Reference proteome</keyword>
<gene>
    <name evidence="2" type="ORF">PFISCL1PPCAC_384</name>
</gene>
<keyword evidence="1" id="KW-1133">Transmembrane helix</keyword>
<dbReference type="EMBL" id="BTSY01000001">
    <property type="protein sequence ID" value="GMT09087.1"/>
    <property type="molecule type" value="Genomic_DNA"/>
</dbReference>
<proteinExistence type="predicted"/>
<accession>A0AAV5US77</accession>
<feature type="non-terminal residue" evidence="2">
    <location>
        <position position="1"/>
    </location>
</feature>
<sequence>NALIPLTVQPLSTSSAPRAYPTIHPYIFCITQIAGSITIMHLSLILLETTAANLRTVALIIFTVIVNTTYHFFNAVLRQLRIDDFCRGAAKEGYYFHVCFDLFHPSFEILHGTKDIAASRRPFVWYAGATLVAMLLTMLVRVQIRRKGARREEEALMERRVDVMQIIR</sequence>
<evidence type="ECO:0000256" key="1">
    <source>
        <dbReference type="SAM" id="Phobius"/>
    </source>
</evidence>
<organism evidence="2 3">
    <name type="scientific">Pristionchus fissidentatus</name>
    <dbReference type="NCBI Taxonomy" id="1538716"/>
    <lineage>
        <taxon>Eukaryota</taxon>
        <taxon>Metazoa</taxon>
        <taxon>Ecdysozoa</taxon>
        <taxon>Nematoda</taxon>
        <taxon>Chromadorea</taxon>
        <taxon>Rhabditida</taxon>
        <taxon>Rhabditina</taxon>
        <taxon>Diplogasteromorpha</taxon>
        <taxon>Diplogasteroidea</taxon>
        <taxon>Neodiplogasteridae</taxon>
        <taxon>Pristionchus</taxon>
    </lineage>
</organism>
<evidence type="ECO:0000313" key="2">
    <source>
        <dbReference type="EMBL" id="GMT09087.1"/>
    </source>
</evidence>
<evidence type="ECO:0000313" key="3">
    <source>
        <dbReference type="Proteomes" id="UP001432322"/>
    </source>
</evidence>
<dbReference type="Proteomes" id="UP001432322">
    <property type="component" value="Unassembled WGS sequence"/>
</dbReference>
<keyword evidence="1" id="KW-0812">Transmembrane</keyword>
<dbReference type="AlphaFoldDB" id="A0AAV5US77"/>
<feature type="transmembrane region" description="Helical" evidence="1">
    <location>
        <begin position="54"/>
        <end position="73"/>
    </location>
</feature>
<name>A0AAV5US77_9BILA</name>
<feature type="transmembrane region" description="Helical" evidence="1">
    <location>
        <begin position="23"/>
        <end position="47"/>
    </location>
</feature>
<keyword evidence="1" id="KW-0472">Membrane</keyword>
<reference evidence="2" key="1">
    <citation type="submission" date="2023-10" db="EMBL/GenBank/DDBJ databases">
        <title>Genome assembly of Pristionchus species.</title>
        <authorList>
            <person name="Yoshida K."/>
            <person name="Sommer R.J."/>
        </authorList>
    </citation>
    <scope>NUCLEOTIDE SEQUENCE</scope>
    <source>
        <strain evidence="2">RS5133</strain>
    </source>
</reference>
<comment type="caution">
    <text evidence="2">The sequence shown here is derived from an EMBL/GenBank/DDBJ whole genome shotgun (WGS) entry which is preliminary data.</text>
</comment>